<evidence type="ECO:0000256" key="5">
    <source>
        <dbReference type="ARBA" id="ARBA00022723"/>
    </source>
</evidence>
<dbReference type="AlphaFoldDB" id="A0A8H3B0Y8"/>
<keyword evidence="4" id="KW-0336">GPI-anchor</keyword>
<evidence type="ECO:0000256" key="3">
    <source>
        <dbReference type="ARBA" id="ARBA00022475"/>
    </source>
</evidence>
<comment type="cofactor">
    <cofactor evidence="1">
        <name>Co(2+)</name>
        <dbReference type="ChEBI" id="CHEBI:48828"/>
    </cofactor>
</comment>
<keyword evidence="5" id="KW-0479">Metal-binding</keyword>
<dbReference type="GO" id="GO:0016810">
    <property type="term" value="F:hydrolase activity, acting on carbon-nitrogen (but not peptide) bonds"/>
    <property type="evidence" value="ECO:0007669"/>
    <property type="project" value="InterPro"/>
</dbReference>
<dbReference type="PANTHER" id="PTHR46471:SF2">
    <property type="entry name" value="CHITIN DEACETYLASE-RELATED"/>
    <property type="match status" value="1"/>
</dbReference>
<dbReference type="InterPro" id="IPR002509">
    <property type="entry name" value="NODB_dom"/>
</dbReference>
<evidence type="ECO:0000256" key="1">
    <source>
        <dbReference type="ARBA" id="ARBA00001941"/>
    </source>
</evidence>
<comment type="caution">
    <text evidence="13">The sequence shown here is derived from an EMBL/GenBank/DDBJ whole genome shotgun (WGS) entry which is preliminary data.</text>
</comment>
<evidence type="ECO:0000313" key="13">
    <source>
        <dbReference type="EMBL" id="CAE6444900.1"/>
    </source>
</evidence>
<dbReference type="SUPFAM" id="SSF88713">
    <property type="entry name" value="Glycoside hydrolase/deacetylase"/>
    <property type="match status" value="1"/>
</dbReference>
<sequence length="284" mass="31264">MLQCIQTFYLRALKYLAHAGIHPHSPESSRMRTTPFVLVSTLFVSCTHALVSPPNGHEARAAARVYTTCTQPKTLAITFDDGPNTYTKTIVDTLDKAGGKATFFFNGKNYNCIYDTTNADRAKYAFDRGHQVASHTWAHLHLPTLSDAQIKSEFQRTNDAIKKITGAVPAFVRPPFGEHNTNVQNIAGSFGQSLVTWDLDSQDWNGASVTQIEATYKSRIDSNPNGILTLNHEVYAGSAQQVLPWVINYAKTKGYKLVTVAECVGAQPYLSKGSPSSRDSSWVC</sequence>
<accession>A0A8H3B0Y8</accession>
<evidence type="ECO:0000256" key="10">
    <source>
        <dbReference type="ARBA" id="ARBA00023288"/>
    </source>
</evidence>
<protein>
    <recommendedName>
        <fullName evidence="12">NodB homology domain-containing protein</fullName>
    </recommendedName>
</protein>
<feature type="domain" description="NodB homology" evidence="12">
    <location>
        <begin position="73"/>
        <end position="258"/>
    </location>
</feature>
<dbReference type="Proteomes" id="UP000663846">
    <property type="component" value="Unassembled WGS sequence"/>
</dbReference>
<dbReference type="EMBL" id="CAJMWS010000451">
    <property type="protein sequence ID" value="CAE6444900.1"/>
    <property type="molecule type" value="Genomic_DNA"/>
</dbReference>
<dbReference type="InterPro" id="IPR011330">
    <property type="entry name" value="Glyco_hydro/deAcase_b/a-brl"/>
</dbReference>
<keyword evidence="3" id="KW-1003">Cell membrane</keyword>
<dbReference type="PANTHER" id="PTHR46471">
    <property type="entry name" value="CHITIN DEACETYLASE"/>
    <property type="match status" value="1"/>
</dbReference>
<dbReference type="GO" id="GO:0005975">
    <property type="term" value="P:carbohydrate metabolic process"/>
    <property type="evidence" value="ECO:0007669"/>
    <property type="project" value="InterPro"/>
</dbReference>
<evidence type="ECO:0000256" key="11">
    <source>
        <dbReference type="ARBA" id="ARBA00023316"/>
    </source>
</evidence>
<dbReference type="PROSITE" id="PS51677">
    <property type="entry name" value="NODB"/>
    <property type="match status" value="1"/>
</dbReference>
<comment type="subcellular location">
    <subcellularLocation>
        <location evidence="2">Cell membrane</location>
        <topology evidence="2">Lipid-anchor</topology>
        <topology evidence="2">GPI-anchor</topology>
    </subcellularLocation>
</comment>
<evidence type="ECO:0000256" key="2">
    <source>
        <dbReference type="ARBA" id="ARBA00004609"/>
    </source>
</evidence>
<keyword evidence="9" id="KW-0119">Carbohydrate metabolism</keyword>
<dbReference type="Pfam" id="PF01522">
    <property type="entry name" value="Polysacc_deac_1"/>
    <property type="match status" value="1"/>
</dbReference>
<keyword evidence="6" id="KW-0732">Signal</keyword>
<keyword evidence="8" id="KW-0472">Membrane</keyword>
<dbReference type="GO" id="GO:0098552">
    <property type="term" value="C:side of membrane"/>
    <property type="evidence" value="ECO:0007669"/>
    <property type="project" value="UniProtKB-KW"/>
</dbReference>
<dbReference type="CDD" id="cd10951">
    <property type="entry name" value="CE4_ClCDA_like"/>
    <property type="match status" value="1"/>
</dbReference>
<keyword evidence="11" id="KW-0961">Cell wall biogenesis/degradation</keyword>
<evidence type="ECO:0000256" key="7">
    <source>
        <dbReference type="ARBA" id="ARBA00022801"/>
    </source>
</evidence>
<evidence type="ECO:0000256" key="8">
    <source>
        <dbReference type="ARBA" id="ARBA00023136"/>
    </source>
</evidence>
<dbReference type="GO" id="GO:0046872">
    <property type="term" value="F:metal ion binding"/>
    <property type="evidence" value="ECO:0007669"/>
    <property type="project" value="UniProtKB-KW"/>
</dbReference>
<keyword evidence="10" id="KW-0449">Lipoprotein</keyword>
<evidence type="ECO:0000256" key="4">
    <source>
        <dbReference type="ARBA" id="ARBA00022622"/>
    </source>
</evidence>
<reference evidence="13" key="1">
    <citation type="submission" date="2021-01" db="EMBL/GenBank/DDBJ databases">
        <authorList>
            <person name="Kaushik A."/>
        </authorList>
    </citation>
    <scope>NUCLEOTIDE SEQUENCE</scope>
    <source>
        <strain evidence="13">AG1-1C</strain>
    </source>
</reference>
<evidence type="ECO:0000256" key="9">
    <source>
        <dbReference type="ARBA" id="ARBA00023277"/>
    </source>
</evidence>
<evidence type="ECO:0000256" key="6">
    <source>
        <dbReference type="ARBA" id="ARBA00022729"/>
    </source>
</evidence>
<keyword evidence="7" id="KW-0378">Hydrolase</keyword>
<dbReference type="Gene3D" id="3.20.20.370">
    <property type="entry name" value="Glycoside hydrolase/deacetylase"/>
    <property type="match status" value="1"/>
</dbReference>
<keyword evidence="4" id="KW-0325">Glycoprotein</keyword>
<organism evidence="13 14">
    <name type="scientific">Rhizoctonia solani</name>
    <dbReference type="NCBI Taxonomy" id="456999"/>
    <lineage>
        <taxon>Eukaryota</taxon>
        <taxon>Fungi</taxon>
        <taxon>Dikarya</taxon>
        <taxon>Basidiomycota</taxon>
        <taxon>Agaricomycotina</taxon>
        <taxon>Agaricomycetes</taxon>
        <taxon>Cantharellales</taxon>
        <taxon>Ceratobasidiaceae</taxon>
        <taxon>Rhizoctonia</taxon>
    </lineage>
</organism>
<gene>
    <name evidence="13" type="ORF">RDB_LOCUS136364</name>
</gene>
<evidence type="ECO:0000259" key="12">
    <source>
        <dbReference type="PROSITE" id="PS51677"/>
    </source>
</evidence>
<proteinExistence type="predicted"/>
<dbReference type="GO" id="GO:0071555">
    <property type="term" value="P:cell wall organization"/>
    <property type="evidence" value="ECO:0007669"/>
    <property type="project" value="UniProtKB-KW"/>
</dbReference>
<evidence type="ECO:0000313" key="14">
    <source>
        <dbReference type="Proteomes" id="UP000663846"/>
    </source>
</evidence>
<name>A0A8H3B0Y8_9AGAM</name>
<dbReference type="GO" id="GO:0005886">
    <property type="term" value="C:plasma membrane"/>
    <property type="evidence" value="ECO:0007669"/>
    <property type="project" value="UniProtKB-SubCell"/>
</dbReference>